<reference evidence="4 5" key="1">
    <citation type="submission" date="2024-03" db="EMBL/GenBank/DDBJ databases">
        <title>Draft genome sequence of Pseudonocardia nematodicida JCM 31783.</title>
        <authorList>
            <person name="Butdee W."/>
            <person name="Duangmal K."/>
        </authorList>
    </citation>
    <scope>NUCLEOTIDE SEQUENCE [LARGE SCALE GENOMIC DNA]</scope>
    <source>
        <strain evidence="4 5">JCM 31783</strain>
    </source>
</reference>
<dbReference type="RefSeq" id="WP_349300763.1">
    <property type="nucleotide sequence ID" value="NZ_JBEDNQ010000011.1"/>
</dbReference>
<dbReference type="InterPro" id="IPR038718">
    <property type="entry name" value="SNF2-like_sf"/>
</dbReference>
<dbReference type="PROSITE" id="PS51192">
    <property type="entry name" value="HELICASE_ATP_BIND_1"/>
    <property type="match status" value="1"/>
</dbReference>
<evidence type="ECO:0000313" key="4">
    <source>
        <dbReference type="EMBL" id="MEQ3553699.1"/>
    </source>
</evidence>
<evidence type="ECO:0000313" key="5">
    <source>
        <dbReference type="Proteomes" id="UP001494902"/>
    </source>
</evidence>
<dbReference type="SMART" id="SM00490">
    <property type="entry name" value="HELICc"/>
    <property type="match status" value="1"/>
</dbReference>
<dbReference type="SMART" id="SM00487">
    <property type="entry name" value="DEXDc"/>
    <property type="match status" value="1"/>
</dbReference>
<feature type="domain" description="Helicase C-terminal" evidence="3">
    <location>
        <begin position="427"/>
        <end position="592"/>
    </location>
</feature>
<dbReference type="CDD" id="cd18793">
    <property type="entry name" value="SF2_C_SNF"/>
    <property type="match status" value="1"/>
</dbReference>
<dbReference type="GO" id="GO:0004386">
    <property type="term" value="F:helicase activity"/>
    <property type="evidence" value="ECO:0007669"/>
    <property type="project" value="UniProtKB-KW"/>
</dbReference>
<dbReference type="PROSITE" id="PS51194">
    <property type="entry name" value="HELICASE_CTER"/>
    <property type="match status" value="1"/>
</dbReference>
<dbReference type="InterPro" id="IPR001650">
    <property type="entry name" value="Helicase_C-like"/>
</dbReference>
<feature type="domain" description="Helicase ATP-binding" evidence="2">
    <location>
        <begin position="158"/>
        <end position="305"/>
    </location>
</feature>
<dbReference type="Pfam" id="PF00271">
    <property type="entry name" value="Helicase_C"/>
    <property type="match status" value="1"/>
</dbReference>
<dbReference type="Proteomes" id="UP001494902">
    <property type="component" value="Unassembled WGS sequence"/>
</dbReference>
<dbReference type="InterPro" id="IPR000330">
    <property type="entry name" value="SNF2_N"/>
</dbReference>
<dbReference type="EMBL" id="JBEDNQ010000011">
    <property type="protein sequence ID" value="MEQ3553699.1"/>
    <property type="molecule type" value="Genomic_DNA"/>
</dbReference>
<keyword evidence="5" id="KW-1185">Reference proteome</keyword>
<organism evidence="4 5">
    <name type="scientific">Pseudonocardia nematodicida</name>
    <dbReference type="NCBI Taxonomy" id="1206997"/>
    <lineage>
        <taxon>Bacteria</taxon>
        <taxon>Bacillati</taxon>
        <taxon>Actinomycetota</taxon>
        <taxon>Actinomycetes</taxon>
        <taxon>Pseudonocardiales</taxon>
        <taxon>Pseudonocardiaceae</taxon>
        <taxon>Pseudonocardia</taxon>
    </lineage>
</organism>
<keyword evidence="1 4" id="KW-0378">Hydrolase</keyword>
<comment type="caution">
    <text evidence="4">The sequence shown here is derived from an EMBL/GenBank/DDBJ whole genome shotgun (WGS) entry which is preliminary data.</text>
</comment>
<dbReference type="InterPro" id="IPR014001">
    <property type="entry name" value="Helicase_ATP-bd"/>
</dbReference>
<keyword evidence="4" id="KW-0067">ATP-binding</keyword>
<gene>
    <name evidence="4" type="ORF">WIS52_24770</name>
</gene>
<evidence type="ECO:0000259" key="2">
    <source>
        <dbReference type="PROSITE" id="PS51192"/>
    </source>
</evidence>
<dbReference type="GO" id="GO:0016787">
    <property type="term" value="F:hydrolase activity"/>
    <property type="evidence" value="ECO:0007669"/>
    <property type="project" value="UniProtKB-KW"/>
</dbReference>
<dbReference type="EC" id="3.6.4.-" evidence="4"/>
<dbReference type="Gene3D" id="3.40.50.300">
    <property type="entry name" value="P-loop containing nucleotide triphosphate hydrolases"/>
    <property type="match status" value="1"/>
</dbReference>
<sequence>MSRIGCTQLSFLVERETFAWWGGPDPQAAAAELGLAATPEPVRIARPDAGRIVSDPLTAALSPAGPTLTALDAHEDRSGWGDSVRAWRALAPEILRGADPAPVLPVAGHAGLGGDGTTIWSAASAVRAAARAARHDDHEHAVRSRLRPYQRSGARWLDERLDTAGGAVLADEMGLGKTVQAIAVLADRPGPHLVVCPSSVVATWRRELDRFAPGVAVVEHRRGATAPPDGVVVATYGMLARDDALTAAEWDVAVLDEAQHVRNPATATARRARALRARGRIALTGTPVENRLDDLWSLLAVTTPEVLGSRARFRRRFATAADPGAAADRLHALVGPHLLRRRKAEVAAELPPRIEVTHELDPTSEQHRRYTTALDGAFRGGLGTGIDRRGRVLALLTRLKQLCVHPSLVTVGDDARAVAGRSAVFDRLTELVTEIVDNGEAALVFTQYRTAGELLAGHLAGLLGTEIPFLHGGLTRPARERLVEQFSGSGPGSGDGPPVLVLSLRAAGTGLTLTRATHVLHLDRWWNPAVEAQASDRAHRIGQTRAVTVHTFTTRGTVEELIAELHRGKRDLAGAALGETESGSVGALARLGDDELRAALEGAR</sequence>
<dbReference type="SUPFAM" id="SSF52540">
    <property type="entry name" value="P-loop containing nucleoside triphosphate hydrolases"/>
    <property type="match status" value="2"/>
</dbReference>
<keyword evidence="4" id="KW-0347">Helicase</keyword>
<name>A0ABV1KID8_9PSEU</name>
<proteinExistence type="predicted"/>
<accession>A0ABV1KID8</accession>
<evidence type="ECO:0000256" key="1">
    <source>
        <dbReference type="ARBA" id="ARBA00022801"/>
    </source>
</evidence>
<dbReference type="InterPro" id="IPR027417">
    <property type="entry name" value="P-loop_NTPase"/>
</dbReference>
<keyword evidence="4" id="KW-0547">Nucleotide-binding</keyword>
<dbReference type="PANTHER" id="PTHR10799">
    <property type="entry name" value="SNF2/RAD54 HELICASE FAMILY"/>
    <property type="match status" value="1"/>
</dbReference>
<dbReference type="Gene3D" id="3.40.50.10810">
    <property type="entry name" value="Tandem AAA-ATPase domain"/>
    <property type="match status" value="1"/>
</dbReference>
<evidence type="ECO:0000259" key="3">
    <source>
        <dbReference type="PROSITE" id="PS51194"/>
    </source>
</evidence>
<protein>
    <submittedName>
        <fullName evidence="4">DEAD/DEAH box helicase</fullName>
        <ecNumber evidence="4">3.6.4.-</ecNumber>
    </submittedName>
</protein>
<dbReference type="Pfam" id="PF00176">
    <property type="entry name" value="SNF2-rel_dom"/>
    <property type="match status" value="1"/>
</dbReference>
<dbReference type="InterPro" id="IPR049730">
    <property type="entry name" value="SNF2/RAD54-like_C"/>
</dbReference>